<keyword evidence="3" id="KW-0732">Signal</keyword>
<feature type="compositionally biased region" description="Acidic residues" evidence="1">
    <location>
        <begin position="292"/>
        <end position="311"/>
    </location>
</feature>
<comment type="caution">
    <text evidence="4">The sequence shown here is derived from an EMBL/GenBank/DDBJ whole genome shotgun (WGS) entry which is preliminary data.</text>
</comment>
<evidence type="ECO:0000313" key="4">
    <source>
        <dbReference type="EMBL" id="GAA1114776.1"/>
    </source>
</evidence>
<proteinExistence type="predicted"/>
<protein>
    <submittedName>
        <fullName evidence="4">DUF6049 family protein</fullName>
    </submittedName>
</protein>
<evidence type="ECO:0000256" key="2">
    <source>
        <dbReference type="SAM" id="Phobius"/>
    </source>
</evidence>
<evidence type="ECO:0000313" key="5">
    <source>
        <dbReference type="Proteomes" id="UP001501581"/>
    </source>
</evidence>
<accession>A0ABP4ELK1</accession>
<feature type="signal peptide" evidence="3">
    <location>
        <begin position="1"/>
        <end position="29"/>
    </location>
</feature>
<evidence type="ECO:0000256" key="3">
    <source>
        <dbReference type="SAM" id="SignalP"/>
    </source>
</evidence>
<dbReference type="EMBL" id="BAAALG010000018">
    <property type="protein sequence ID" value="GAA1114776.1"/>
    <property type="molecule type" value="Genomic_DNA"/>
</dbReference>
<feature type="region of interest" description="Disordered" evidence="1">
    <location>
        <begin position="26"/>
        <end position="67"/>
    </location>
</feature>
<evidence type="ECO:0000256" key="1">
    <source>
        <dbReference type="SAM" id="MobiDB-lite"/>
    </source>
</evidence>
<keyword evidence="2" id="KW-0472">Membrane</keyword>
<feature type="region of interest" description="Disordered" evidence="1">
    <location>
        <begin position="282"/>
        <end position="316"/>
    </location>
</feature>
<keyword evidence="5" id="KW-1185">Reference proteome</keyword>
<keyword evidence="2" id="KW-0812">Transmembrane</keyword>
<dbReference type="RefSeq" id="WP_343996863.1">
    <property type="nucleotide sequence ID" value="NZ_BAAALG010000018.1"/>
</dbReference>
<feature type="chain" id="PRO_5045629472" evidence="3">
    <location>
        <begin position="30"/>
        <end position="729"/>
    </location>
</feature>
<organism evidence="4 5">
    <name type="scientific">Nocardioides dubius</name>
    <dbReference type="NCBI Taxonomy" id="317019"/>
    <lineage>
        <taxon>Bacteria</taxon>
        <taxon>Bacillati</taxon>
        <taxon>Actinomycetota</taxon>
        <taxon>Actinomycetes</taxon>
        <taxon>Propionibacteriales</taxon>
        <taxon>Nocardioidaceae</taxon>
        <taxon>Nocardioides</taxon>
    </lineage>
</organism>
<name>A0ABP4ELK1_9ACTN</name>
<sequence>MIPPVARFLAPLVSVAFLLPTATMTPAHAEPSDPGHHKQRAQTSEARKSAGGKVSRSARRAPTKDSFEVTIENVSPAVIPKKGAITLNGSVTNLTESTLTGLNVHPLSSYAPFQSTAELTAAADADADANLGGERLQNPAVLDNSISQLAAGATAQWRVRVPVKELRITGSEGVYLLGVQVLSDSADGGRDGLADGRARTFVPLVDNQRDPVTTGVVVPIRRAVTFTAEGRVDGVDLWATELAPGGRLADLLDLIVSGTPATTTVLVDPAVVDAVQQLADGNRPRNMAATVEPEEEDGDDDAATEETEEPAPLEGIDARAAELATAWLARLTTQLKSSDVLALPYGDVDVAAASQYSGATISDAGAASSASLLGHGVVSTPAVAPPSGLLPMTAMKSTDDAVVLLSNHALPERFATEAADTAAIQVGDSQALIYTDSYRGADPYDRTSAVAMRQRILAEAAVRAVSGDTSPLLVNLPAELDPGYAADSFFDSLDQPFVDLGPLSDVRSQIKEFAETDTLVYPQRQVNAELSPSHFTAADRLAETGATLDELLPLNDTLAAQVREEALTTVSVHSRSDKLEALTRISASTDWLRRHLAKVELSTPSFVILSAESGPFTMTVTNGLEQPVAFAVRAETDAELQIKAPATIELEANTSRTFTLTAKAGTIGVHQVDLVAVTLDGSPIGTVGQLSVRSNSVGKVIWVVLGVGVGILFIAIAIRLGKRIRKRDA</sequence>
<gene>
    <name evidence="4" type="ORF">GCM10009668_41720</name>
</gene>
<reference evidence="5" key="1">
    <citation type="journal article" date="2019" name="Int. J. Syst. Evol. Microbiol.">
        <title>The Global Catalogue of Microorganisms (GCM) 10K type strain sequencing project: providing services to taxonomists for standard genome sequencing and annotation.</title>
        <authorList>
            <consortium name="The Broad Institute Genomics Platform"/>
            <consortium name="The Broad Institute Genome Sequencing Center for Infectious Disease"/>
            <person name="Wu L."/>
            <person name="Ma J."/>
        </authorList>
    </citation>
    <scope>NUCLEOTIDE SEQUENCE [LARGE SCALE GENOMIC DNA]</scope>
    <source>
        <strain evidence="5">JCM 13008</strain>
    </source>
</reference>
<keyword evidence="2" id="KW-1133">Transmembrane helix</keyword>
<feature type="transmembrane region" description="Helical" evidence="2">
    <location>
        <begin position="700"/>
        <end position="720"/>
    </location>
</feature>
<dbReference type="Proteomes" id="UP001501581">
    <property type="component" value="Unassembled WGS sequence"/>
</dbReference>